<evidence type="ECO:0000313" key="2">
    <source>
        <dbReference type="Proteomes" id="UP000241462"/>
    </source>
</evidence>
<sequence>MSRRARAQQENSTLDEPCGLYTTPVLFVSQHWTKGSQRQPSTHGGGCRASCKAEGLVATVTKHIRWGDEITEISLDRAQAHLDAPAEPRRGSSDLCRRTSTALVHLGRICDTSAVTRASPWAAGPSTKPGRSDRILKIEIPSFTRAPCSEFLAPMFSHSETIEFTVSGRGFGS</sequence>
<protein>
    <submittedName>
        <fullName evidence="1">Uncharacterized protein</fullName>
    </submittedName>
</protein>
<reference evidence="1 2" key="1">
    <citation type="journal article" date="2018" name="Mycol. Prog.">
        <title>Coniella lustricola, a new species from submerged detritus.</title>
        <authorList>
            <person name="Raudabaugh D.B."/>
            <person name="Iturriaga T."/>
            <person name="Carver A."/>
            <person name="Mondo S."/>
            <person name="Pangilinan J."/>
            <person name="Lipzen A."/>
            <person name="He G."/>
            <person name="Amirebrahimi M."/>
            <person name="Grigoriev I.V."/>
            <person name="Miller A.N."/>
        </authorList>
    </citation>
    <scope>NUCLEOTIDE SEQUENCE [LARGE SCALE GENOMIC DNA]</scope>
    <source>
        <strain evidence="1 2">B22-T-1</strain>
    </source>
</reference>
<name>A0A2T3AGM4_9PEZI</name>
<dbReference type="EMBL" id="KZ678392">
    <property type="protein sequence ID" value="PSR97372.1"/>
    <property type="molecule type" value="Genomic_DNA"/>
</dbReference>
<gene>
    <name evidence="1" type="ORF">BD289DRAFT_108470</name>
</gene>
<dbReference type="InParanoid" id="A0A2T3AGM4"/>
<accession>A0A2T3AGM4</accession>
<dbReference type="Proteomes" id="UP000241462">
    <property type="component" value="Unassembled WGS sequence"/>
</dbReference>
<evidence type="ECO:0000313" key="1">
    <source>
        <dbReference type="EMBL" id="PSR97372.1"/>
    </source>
</evidence>
<dbReference type="AlphaFoldDB" id="A0A2T3AGM4"/>
<organism evidence="1 2">
    <name type="scientific">Coniella lustricola</name>
    <dbReference type="NCBI Taxonomy" id="2025994"/>
    <lineage>
        <taxon>Eukaryota</taxon>
        <taxon>Fungi</taxon>
        <taxon>Dikarya</taxon>
        <taxon>Ascomycota</taxon>
        <taxon>Pezizomycotina</taxon>
        <taxon>Sordariomycetes</taxon>
        <taxon>Sordariomycetidae</taxon>
        <taxon>Diaporthales</taxon>
        <taxon>Schizoparmaceae</taxon>
        <taxon>Coniella</taxon>
    </lineage>
</organism>
<keyword evidence="2" id="KW-1185">Reference proteome</keyword>
<proteinExistence type="predicted"/>